<proteinExistence type="inferred from homology"/>
<evidence type="ECO:0000313" key="16">
    <source>
        <dbReference type="Ensembl" id="ENSVKKP00000009149.1"/>
    </source>
</evidence>
<sequence>LFIVPSLSFAKGCSRRGTGTQACLFMYGIWPFRLFRNLGIPGPTPLPFLGNLWEYRNGIITFDRKCFDKYGKVWGIYNGRQPLLAVLDPTIIKTVLVKECYTVFTNRQKLFTKGILKSILSRAMDEQWRRIRTLLSPVFTSGKLKEMFPIIKHYGETLMKNVQKKVEMGEPVDVKGIFGPYSMDVITSTSFGVNTDSMNNPNDPFFKTFRNLIQAKPFTPRIVLTSVFPFLIPLFQALGVDGISQQGLDFFARTFAKIKEARTKTASAVRAAELGLLFSHLGLPTGLTDEEIVAQAFVFVFAGYETTSNVLGSMAYVLATHLEVQQKLQDEIDSALPSQTPPTYDAVMQLEYLGMVLSETLRMYPVLPRLTRDCKRSVQVNGVTIPKGTLVTIPVYILHLNPEYWPEPKEFRPERFSKENRENRDPYIYLPFGAGPRNCIGMRFALVTIKVAITLLLQRFSFRVCKETQIPLRMGPLLLLTPEKPIMVKLVPRNGPQESQE</sequence>
<evidence type="ECO:0000256" key="1">
    <source>
        <dbReference type="ARBA" id="ARBA00001971"/>
    </source>
</evidence>
<reference evidence="16" key="1">
    <citation type="submission" date="2025-08" db="UniProtKB">
        <authorList>
            <consortium name="Ensembl"/>
        </authorList>
    </citation>
    <scope>IDENTIFICATION</scope>
</reference>
<evidence type="ECO:0000256" key="13">
    <source>
        <dbReference type="ARBA" id="ARBA00023136"/>
    </source>
</evidence>
<dbReference type="PANTHER" id="PTHR24302">
    <property type="entry name" value="CYTOCHROME P450 FAMILY 3"/>
    <property type="match status" value="1"/>
</dbReference>
<evidence type="ECO:0000256" key="4">
    <source>
        <dbReference type="ARBA" id="ARBA00010617"/>
    </source>
</evidence>
<evidence type="ECO:0000256" key="9">
    <source>
        <dbReference type="ARBA" id="ARBA00022848"/>
    </source>
</evidence>
<keyword evidence="13" id="KW-0472">Membrane</keyword>
<evidence type="ECO:0000313" key="17">
    <source>
        <dbReference type="Proteomes" id="UP000694545"/>
    </source>
</evidence>
<dbReference type="GO" id="GO:0070989">
    <property type="term" value="P:oxidative demethylation"/>
    <property type="evidence" value="ECO:0007669"/>
    <property type="project" value="TreeGrafter"/>
</dbReference>
<name>A0A8D2JFT4_VARKO</name>
<evidence type="ECO:0000256" key="15">
    <source>
        <dbReference type="RuleBase" id="RU000461"/>
    </source>
</evidence>
<evidence type="ECO:0000256" key="5">
    <source>
        <dbReference type="ARBA" id="ARBA00012109"/>
    </source>
</evidence>
<dbReference type="PRINTS" id="PR00463">
    <property type="entry name" value="EP450I"/>
</dbReference>
<evidence type="ECO:0000256" key="8">
    <source>
        <dbReference type="ARBA" id="ARBA00022824"/>
    </source>
</evidence>
<dbReference type="EC" id="1.14.14.1" evidence="5"/>
<keyword evidence="8" id="KW-0256">Endoplasmic reticulum</keyword>
<dbReference type="OMA" id="PCTNGLP"/>
<keyword evidence="7 14" id="KW-0479">Metal-binding</keyword>
<keyword evidence="12 15" id="KW-0503">Monooxygenase</keyword>
<dbReference type="GO" id="GO:0016712">
    <property type="term" value="F:oxidoreductase activity, acting on paired donors, with incorporation or reduction of molecular oxygen, reduced flavin or flavoprotein as one donor, and incorporation of one atom of oxygen"/>
    <property type="evidence" value="ECO:0007669"/>
    <property type="project" value="UniProtKB-EC"/>
</dbReference>
<dbReference type="SUPFAM" id="SSF48264">
    <property type="entry name" value="Cytochrome P450"/>
    <property type="match status" value="1"/>
</dbReference>
<evidence type="ECO:0000256" key="10">
    <source>
        <dbReference type="ARBA" id="ARBA00023002"/>
    </source>
</evidence>
<dbReference type="Proteomes" id="UP000694545">
    <property type="component" value="Unplaced"/>
</dbReference>
<dbReference type="PROSITE" id="PS00086">
    <property type="entry name" value="CYTOCHROME_P450"/>
    <property type="match status" value="1"/>
</dbReference>
<evidence type="ECO:0000256" key="11">
    <source>
        <dbReference type="ARBA" id="ARBA00023004"/>
    </source>
</evidence>
<dbReference type="AlphaFoldDB" id="A0A8D2JFT4"/>
<dbReference type="GO" id="GO:0008202">
    <property type="term" value="P:steroid metabolic process"/>
    <property type="evidence" value="ECO:0007669"/>
    <property type="project" value="TreeGrafter"/>
</dbReference>
<dbReference type="PRINTS" id="PR00385">
    <property type="entry name" value="P450"/>
</dbReference>
<comment type="cofactor">
    <cofactor evidence="1 14">
        <name>heme</name>
        <dbReference type="ChEBI" id="CHEBI:30413"/>
    </cofactor>
</comment>
<evidence type="ECO:0000256" key="7">
    <source>
        <dbReference type="ARBA" id="ARBA00022723"/>
    </source>
</evidence>
<dbReference type="InterPro" id="IPR017972">
    <property type="entry name" value="Cyt_P450_CS"/>
</dbReference>
<dbReference type="Gene3D" id="1.10.630.10">
    <property type="entry name" value="Cytochrome P450"/>
    <property type="match status" value="1"/>
</dbReference>
<keyword evidence="10 15" id="KW-0560">Oxidoreductase</keyword>
<dbReference type="GO" id="GO:0050649">
    <property type="term" value="F:testosterone 6-beta-hydroxylase activity"/>
    <property type="evidence" value="ECO:0007669"/>
    <property type="project" value="TreeGrafter"/>
</dbReference>
<dbReference type="GO" id="GO:0020037">
    <property type="term" value="F:heme binding"/>
    <property type="evidence" value="ECO:0007669"/>
    <property type="project" value="InterPro"/>
</dbReference>
<comment type="subcellular location">
    <subcellularLocation>
        <location evidence="3">Endoplasmic reticulum membrane</location>
        <topology evidence="3">Peripheral membrane protein</topology>
    </subcellularLocation>
    <subcellularLocation>
        <location evidence="2">Microsome membrane</location>
        <topology evidence="2">Peripheral membrane protein</topology>
    </subcellularLocation>
</comment>
<keyword evidence="6 14" id="KW-0349">Heme</keyword>
<evidence type="ECO:0000256" key="3">
    <source>
        <dbReference type="ARBA" id="ARBA00004406"/>
    </source>
</evidence>
<dbReference type="Ensembl" id="ENSVKKT00000009381.1">
    <property type="protein sequence ID" value="ENSVKKP00000009149.1"/>
    <property type="gene ID" value="ENSVKKG00000005380.1"/>
</dbReference>
<evidence type="ECO:0000256" key="14">
    <source>
        <dbReference type="PIRSR" id="PIRSR602401-1"/>
    </source>
</evidence>
<dbReference type="GO" id="GO:0005506">
    <property type="term" value="F:iron ion binding"/>
    <property type="evidence" value="ECO:0007669"/>
    <property type="project" value="InterPro"/>
</dbReference>
<dbReference type="InterPro" id="IPR002401">
    <property type="entry name" value="Cyt_P450_E_grp-I"/>
</dbReference>
<protein>
    <recommendedName>
        <fullName evidence="5">unspecific monooxygenase</fullName>
        <ecNumber evidence="5">1.14.14.1</ecNumber>
    </recommendedName>
</protein>
<keyword evidence="9" id="KW-0492">Microsome</keyword>
<dbReference type="Pfam" id="PF00067">
    <property type="entry name" value="p450"/>
    <property type="match status" value="1"/>
</dbReference>
<dbReference type="GO" id="GO:0005789">
    <property type="term" value="C:endoplasmic reticulum membrane"/>
    <property type="evidence" value="ECO:0007669"/>
    <property type="project" value="UniProtKB-SubCell"/>
</dbReference>
<dbReference type="InterPro" id="IPR050705">
    <property type="entry name" value="Cytochrome_P450_3A"/>
</dbReference>
<organism evidence="16 17">
    <name type="scientific">Varanus komodoensis</name>
    <name type="common">Komodo dragon</name>
    <dbReference type="NCBI Taxonomy" id="61221"/>
    <lineage>
        <taxon>Eukaryota</taxon>
        <taxon>Metazoa</taxon>
        <taxon>Chordata</taxon>
        <taxon>Craniata</taxon>
        <taxon>Vertebrata</taxon>
        <taxon>Euteleostomi</taxon>
        <taxon>Lepidosauria</taxon>
        <taxon>Squamata</taxon>
        <taxon>Bifurcata</taxon>
        <taxon>Unidentata</taxon>
        <taxon>Episquamata</taxon>
        <taxon>Toxicofera</taxon>
        <taxon>Anguimorpha</taxon>
        <taxon>Paleoanguimorpha</taxon>
        <taxon>Varanoidea</taxon>
        <taxon>Varanidae</taxon>
        <taxon>Varanus</taxon>
    </lineage>
</organism>
<dbReference type="PANTHER" id="PTHR24302:SF38">
    <property type="entry name" value="CYTOCHROME P450 3A5"/>
    <property type="match status" value="1"/>
</dbReference>
<comment type="similarity">
    <text evidence="4 15">Belongs to the cytochrome P450 family.</text>
</comment>
<dbReference type="InterPro" id="IPR036396">
    <property type="entry name" value="Cyt_P450_sf"/>
</dbReference>
<keyword evidence="11 14" id="KW-0408">Iron</keyword>
<dbReference type="InterPro" id="IPR001128">
    <property type="entry name" value="Cyt_P450"/>
</dbReference>
<dbReference type="FunFam" id="1.10.630.10:FF:000003">
    <property type="entry name" value="cytochrome P450 3A12-like isoform X2"/>
    <property type="match status" value="1"/>
</dbReference>
<feature type="binding site" description="axial binding residue" evidence="14">
    <location>
        <position position="439"/>
    </location>
    <ligand>
        <name>heme</name>
        <dbReference type="ChEBI" id="CHEBI:30413"/>
    </ligand>
    <ligandPart>
        <name>Fe</name>
        <dbReference type="ChEBI" id="CHEBI:18248"/>
    </ligandPart>
</feature>
<accession>A0A8D2JFT4</accession>
<keyword evidence="17" id="KW-1185">Reference proteome</keyword>
<evidence type="ECO:0000256" key="6">
    <source>
        <dbReference type="ARBA" id="ARBA00022617"/>
    </source>
</evidence>
<evidence type="ECO:0000256" key="12">
    <source>
        <dbReference type="ARBA" id="ARBA00023033"/>
    </source>
</evidence>
<reference evidence="16" key="2">
    <citation type="submission" date="2025-09" db="UniProtKB">
        <authorList>
            <consortium name="Ensembl"/>
        </authorList>
    </citation>
    <scope>IDENTIFICATION</scope>
</reference>
<evidence type="ECO:0000256" key="2">
    <source>
        <dbReference type="ARBA" id="ARBA00004174"/>
    </source>
</evidence>